<keyword evidence="3" id="KW-0238">DNA-binding</keyword>
<dbReference type="AlphaFoldDB" id="A0A916MXZ1"/>
<organism evidence="6 7">
    <name type="scientific">Cupriavidus yeoncheonensis</name>
    <dbReference type="NCBI Taxonomy" id="1462994"/>
    <lineage>
        <taxon>Bacteria</taxon>
        <taxon>Pseudomonadati</taxon>
        <taxon>Pseudomonadota</taxon>
        <taxon>Betaproteobacteria</taxon>
        <taxon>Burkholderiales</taxon>
        <taxon>Burkholderiaceae</taxon>
        <taxon>Cupriavidus</taxon>
    </lineage>
</organism>
<dbReference type="InterPro" id="IPR036388">
    <property type="entry name" value="WH-like_DNA-bd_sf"/>
</dbReference>
<dbReference type="GO" id="GO:0043565">
    <property type="term" value="F:sequence-specific DNA binding"/>
    <property type="evidence" value="ECO:0007669"/>
    <property type="project" value="TreeGrafter"/>
</dbReference>
<keyword evidence="7" id="KW-1185">Reference proteome</keyword>
<gene>
    <name evidence="6" type="primary">occR</name>
    <name evidence="6" type="ORF">LMG31506_05623</name>
</gene>
<evidence type="ECO:0000259" key="5">
    <source>
        <dbReference type="PROSITE" id="PS50931"/>
    </source>
</evidence>
<dbReference type="GO" id="GO:0003700">
    <property type="term" value="F:DNA-binding transcription factor activity"/>
    <property type="evidence" value="ECO:0007669"/>
    <property type="project" value="InterPro"/>
</dbReference>
<comment type="caution">
    <text evidence="6">The sequence shown here is derived from an EMBL/GenBank/DDBJ whole genome shotgun (WGS) entry which is preliminary data.</text>
</comment>
<dbReference type="RefSeq" id="WP_230427068.1">
    <property type="nucleotide sequence ID" value="NZ_CAJPUY010000028.1"/>
</dbReference>
<dbReference type="InterPro" id="IPR000847">
    <property type="entry name" value="LysR_HTH_N"/>
</dbReference>
<evidence type="ECO:0000313" key="7">
    <source>
        <dbReference type="Proteomes" id="UP000672934"/>
    </source>
</evidence>
<dbReference type="InterPro" id="IPR005119">
    <property type="entry name" value="LysR_subst-bd"/>
</dbReference>
<evidence type="ECO:0000313" key="6">
    <source>
        <dbReference type="EMBL" id="CAG2156186.1"/>
    </source>
</evidence>
<dbReference type="Gene3D" id="1.10.10.10">
    <property type="entry name" value="Winged helix-like DNA-binding domain superfamily/Winged helix DNA-binding domain"/>
    <property type="match status" value="1"/>
</dbReference>
<evidence type="ECO:0000256" key="4">
    <source>
        <dbReference type="ARBA" id="ARBA00023163"/>
    </source>
</evidence>
<accession>A0A916MXZ1</accession>
<keyword evidence="4" id="KW-0804">Transcription</keyword>
<dbReference type="PRINTS" id="PR00039">
    <property type="entry name" value="HTHLYSR"/>
</dbReference>
<dbReference type="PANTHER" id="PTHR30427:SF1">
    <property type="entry name" value="TRANSCRIPTIONAL ACTIVATOR PROTEIN LYSR"/>
    <property type="match status" value="1"/>
</dbReference>
<dbReference type="SUPFAM" id="SSF46785">
    <property type="entry name" value="Winged helix' DNA-binding domain"/>
    <property type="match status" value="1"/>
</dbReference>
<dbReference type="Proteomes" id="UP000672934">
    <property type="component" value="Unassembled WGS sequence"/>
</dbReference>
<proteinExistence type="inferred from homology"/>
<dbReference type="EMBL" id="CAJPUY010000028">
    <property type="protein sequence ID" value="CAG2156186.1"/>
    <property type="molecule type" value="Genomic_DNA"/>
</dbReference>
<dbReference type="CDD" id="cd08458">
    <property type="entry name" value="PBP2_NocR"/>
    <property type="match status" value="1"/>
</dbReference>
<protein>
    <submittedName>
        <fullName evidence="6">Octopine catabolism/uptake operon regulatory protein OccR</fullName>
    </submittedName>
</protein>
<dbReference type="SUPFAM" id="SSF53850">
    <property type="entry name" value="Periplasmic binding protein-like II"/>
    <property type="match status" value="1"/>
</dbReference>
<dbReference type="PROSITE" id="PS50931">
    <property type="entry name" value="HTH_LYSR"/>
    <property type="match status" value="1"/>
</dbReference>
<feature type="domain" description="HTH lysR-type" evidence="5">
    <location>
        <begin position="23"/>
        <end position="80"/>
    </location>
</feature>
<sequence>MLAAVCDVDYPCPNVLRQLPMQLNPRQLEAFRSVMVSGSMTVAAELLKISQPAVSALIRDLEKRLEVRLFRREGNRLIPGAEAQRLFREVDRFYQGMEQIERVAMDLKSARVGTLRVASMHTLGLSLLSEGIREFSLSRPDLDISLDVRNSLGVLELAAAHQIDVGFVQMSGNEYPGVDVSPLPSVAAVCVLPRGHALARKKSLKITDLQDEPLISLSRNSPVRMRLEMELEAAGVTCKRSVVTSLGHVACSLVAGGLGLTVVDPFTARRVREPGVVWRPLSPAVEFHFSIALPSHQPRSKVVDDFIKVVKALFKANVAMP</sequence>
<keyword evidence="2" id="KW-0805">Transcription regulation</keyword>
<dbReference type="Pfam" id="PF00126">
    <property type="entry name" value="HTH_1"/>
    <property type="match status" value="1"/>
</dbReference>
<evidence type="ECO:0000256" key="2">
    <source>
        <dbReference type="ARBA" id="ARBA00023015"/>
    </source>
</evidence>
<evidence type="ECO:0000256" key="1">
    <source>
        <dbReference type="ARBA" id="ARBA00009437"/>
    </source>
</evidence>
<evidence type="ECO:0000256" key="3">
    <source>
        <dbReference type="ARBA" id="ARBA00023125"/>
    </source>
</evidence>
<name>A0A916MXZ1_9BURK</name>
<dbReference type="PANTHER" id="PTHR30427">
    <property type="entry name" value="TRANSCRIPTIONAL ACTIVATOR PROTEIN LYSR"/>
    <property type="match status" value="1"/>
</dbReference>
<comment type="similarity">
    <text evidence="1">Belongs to the LysR transcriptional regulatory family.</text>
</comment>
<reference evidence="6" key="1">
    <citation type="submission" date="2021-03" db="EMBL/GenBank/DDBJ databases">
        <authorList>
            <person name="Peeters C."/>
        </authorList>
    </citation>
    <scope>NUCLEOTIDE SEQUENCE</scope>
    <source>
        <strain evidence="6">LMG 31506</strain>
    </source>
</reference>
<dbReference type="Pfam" id="PF03466">
    <property type="entry name" value="LysR_substrate"/>
    <property type="match status" value="1"/>
</dbReference>
<dbReference type="Gene3D" id="3.40.190.290">
    <property type="match status" value="1"/>
</dbReference>
<dbReference type="InterPro" id="IPR036390">
    <property type="entry name" value="WH_DNA-bd_sf"/>
</dbReference>
<dbReference type="GO" id="GO:0010628">
    <property type="term" value="P:positive regulation of gene expression"/>
    <property type="evidence" value="ECO:0007669"/>
    <property type="project" value="TreeGrafter"/>
</dbReference>